<evidence type="ECO:0000313" key="10">
    <source>
        <dbReference type="Proteomes" id="UP000059074"/>
    </source>
</evidence>
<evidence type="ECO:0000256" key="1">
    <source>
        <dbReference type="ARBA" id="ARBA00004651"/>
    </source>
</evidence>
<evidence type="ECO:0000256" key="2">
    <source>
        <dbReference type="ARBA" id="ARBA00022448"/>
    </source>
</evidence>
<feature type="transmembrane region" description="Helical" evidence="7">
    <location>
        <begin position="224"/>
        <end position="245"/>
    </location>
</feature>
<dbReference type="Gene3D" id="1.10.3720.10">
    <property type="entry name" value="MetI-like"/>
    <property type="match status" value="2"/>
</dbReference>
<dbReference type="Pfam" id="PF00528">
    <property type="entry name" value="BPD_transp_1"/>
    <property type="match status" value="1"/>
</dbReference>
<feature type="transmembrane region" description="Helical" evidence="7">
    <location>
        <begin position="555"/>
        <end position="574"/>
    </location>
</feature>
<dbReference type="PATRIC" id="fig|121290.4.peg.1389"/>
<keyword evidence="2 7" id="KW-0813">Transport</keyword>
<feature type="transmembrane region" description="Helical" evidence="7">
    <location>
        <begin position="442"/>
        <end position="463"/>
    </location>
</feature>
<feature type="transmembrane region" description="Helical" evidence="7">
    <location>
        <begin position="129"/>
        <end position="148"/>
    </location>
</feature>
<comment type="subcellular location">
    <subcellularLocation>
        <location evidence="1 7">Cell membrane</location>
        <topology evidence="1 7">Multi-pass membrane protein</topology>
    </subcellularLocation>
</comment>
<dbReference type="AlphaFoldDB" id="A0A120CV13"/>
<dbReference type="Proteomes" id="UP000059074">
    <property type="component" value="Unassembled WGS sequence"/>
</dbReference>
<reference evidence="9 10" key="1">
    <citation type="submission" date="2015-10" db="EMBL/GenBank/DDBJ databases">
        <title>Transcriptomic analysis of a linuron degrading triple-species bacterial consortium.</title>
        <authorList>
            <person name="Albers P."/>
        </authorList>
    </citation>
    <scope>NUCLEOTIDE SEQUENCE [LARGE SCALE GENOMIC DNA]</scope>
    <source>
        <strain evidence="9 10">WDL6</strain>
    </source>
</reference>
<dbReference type="GO" id="GO:0055085">
    <property type="term" value="P:transmembrane transport"/>
    <property type="evidence" value="ECO:0007669"/>
    <property type="project" value="InterPro"/>
</dbReference>
<dbReference type="EMBL" id="LMTR01000066">
    <property type="protein sequence ID" value="KWT67110.1"/>
    <property type="molecule type" value="Genomic_DNA"/>
</dbReference>
<feature type="transmembrane region" description="Helical" evidence="7">
    <location>
        <begin position="498"/>
        <end position="520"/>
    </location>
</feature>
<dbReference type="PANTHER" id="PTHR30183:SF2">
    <property type="entry name" value="IRON UTILIZATION PROTEIN"/>
    <property type="match status" value="1"/>
</dbReference>
<evidence type="ECO:0000256" key="7">
    <source>
        <dbReference type="RuleBase" id="RU363032"/>
    </source>
</evidence>
<evidence type="ECO:0000256" key="3">
    <source>
        <dbReference type="ARBA" id="ARBA00022475"/>
    </source>
</evidence>
<dbReference type="InterPro" id="IPR035906">
    <property type="entry name" value="MetI-like_sf"/>
</dbReference>
<dbReference type="CDD" id="cd06261">
    <property type="entry name" value="TM_PBP2"/>
    <property type="match status" value="2"/>
</dbReference>
<feature type="transmembrane region" description="Helical" evidence="7">
    <location>
        <begin position="91"/>
        <end position="117"/>
    </location>
</feature>
<protein>
    <submittedName>
        <fullName evidence="9">Ferric iron ABC transporter, permease protein</fullName>
    </submittedName>
</protein>
<keyword evidence="10" id="KW-1185">Reference proteome</keyword>
<proteinExistence type="inferred from homology"/>
<dbReference type="InterPro" id="IPR000515">
    <property type="entry name" value="MetI-like"/>
</dbReference>
<dbReference type="SUPFAM" id="SSF161098">
    <property type="entry name" value="MetI-like"/>
    <property type="match status" value="2"/>
</dbReference>
<dbReference type="FunFam" id="1.10.3720.10:FF:000088">
    <property type="entry name" value="Iron(III) ABC transporter, permease protein"/>
    <property type="match status" value="1"/>
</dbReference>
<accession>A0A120CV13</accession>
<feature type="transmembrane region" description="Helical" evidence="7">
    <location>
        <begin position="176"/>
        <end position="196"/>
    </location>
</feature>
<dbReference type="STRING" id="121290.APY04_2097"/>
<feature type="transmembrane region" description="Helical" evidence="7">
    <location>
        <begin position="404"/>
        <end position="430"/>
    </location>
</feature>
<keyword evidence="6 7" id="KW-0472">Membrane</keyword>
<feature type="transmembrane region" description="Helical" evidence="7">
    <location>
        <begin position="369"/>
        <end position="392"/>
    </location>
</feature>
<feature type="transmembrane region" description="Helical" evidence="7">
    <location>
        <begin position="327"/>
        <end position="349"/>
    </location>
</feature>
<keyword evidence="4 7" id="KW-0812">Transmembrane</keyword>
<evidence type="ECO:0000256" key="5">
    <source>
        <dbReference type="ARBA" id="ARBA00022989"/>
    </source>
</evidence>
<dbReference type="PROSITE" id="PS50928">
    <property type="entry name" value="ABC_TM1"/>
    <property type="match status" value="2"/>
</dbReference>
<gene>
    <name evidence="9" type="ORF">APY04_2097</name>
</gene>
<name>A0A120CV13_HYPSL</name>
<keyword evidence="5 7" id="KW-1133">Transmembrane helix</keyword>
<feature type="domain" description="ABC transmembrane type-1" evidence="8">
    <location>
        <begin position="368"/>
        <end position="574"/>
    </location>
</feature>
<feature type="transmembrane region" description="Helical" evidence="7">
    <location>
        <begin position="47"/>
        <end position="71"/>
    </location>
</feature>
<dbReference type="PANTHER" id="PTHR30183">
    <property type="entry name" value="MOLYBDENUM TRANSPORT SYSTEM PERMEASE PROTEIN MODB"/>
    <property type="match status" value="1"/>
</dbReference>
<comment type="similarity">
    <text evidence="7">Belongs to the binding-protein-dependent transport system permease family.</text>
</comment>
<keyword evidence="3" id="KW-1003">Cell membrane</keyword>
<evidence type="ECO:0000313" key="9">
    <source>
        <dbReference type="EMBL" id="KWT67110.1"/>
    </source>
</evidence>
<comment type="caution">
    <text evidence="9">The sequence shown here is derived from an EMBL/GenBank/DDBJ whole genome shotgun (WGS) entry which is preliminary data.</text>
</comment>
<evidence type="ECO:0000256" key="6">
    <source>
        <dbReference type="ARBA" id="ARBA00023136"/>
    </source>
</evidence>
<evidence type="ECO:0000259" key="8">
    <source>
        <dbReference type="PROSITE" id="PS50928"/>
    </source>
</evidence>
<evidence type="ECO:0000256" key="4">
    <source>
        <dbReference type="ARBA" id="ARBA00022692"/>
    </source>
</evidence>
<organism evidence="9 10">
    <name type="scientific">Hyphomicrobium sulfonivorans</name>
    <dbReference type="NCBI Taxonomy" id="121290"/>
    <lineage>
        <taxon>Bacteria</taxon>
        <taxon>Pseudomonadati</taxon>
        <taxon>Pseudomonadota</taxon>
        <taxon>Alphaproteobacteria</taxon>
        <taxon>Hyphomicrobiales</taxon>
        <taxon>Hyphomicrobiaceae</taxon>
        <taxon>Hyphomicrobium</taxon>
    </lineage>
</organism>
<sequence length="587" mass="61796">MLAMSAHNSQPTGLATSAQRLSPLGGAMGALFSAVRNGRGTRTAAPVWTIITALILALISLPIVTIIVLALTPTENIWPHLVSTVLPHSLLSTAILAGGVATACFIAGTGAAWLITMYRFPGREMLDRLLVLPLAVPTYIAAYCYAELLDYAGPVQTYLRTTFGFATVHDYWFPQIRSLGGGVLVMASVLYPYVYLTARSSFAQQSVCVLEVARTLGRSPIATFFSVALPIARPAIAAGVALVIMECLNDLGAVQYLGIDSLSATIYSTWLHRSNIGGAAQLATVMLMLVVMLFALERASRRGARSHNTTGRYRAIPFHELTGAKGWCAALFTAIPFVLGFVVPVAVIAPDAIKHTSEAISSGFLDAALNSLFLSAMAAAIAVVVALTLAYATRIVGSGFVRTAGRVAALGYAIPGTVLAIGLLIPLAAFDNRVDDFMRATFGVSTGLLLSGSLFALTLAYVIRFLAVGLAPIDAGLGRISTNLDAAARTLGQNSFSVLWRIHLPLLIPPIGAAALLVFVDGMKELPATLLLRPFNFETLATHVYNLASLEQLELASVGSLTIVLVGLIPVLLLHEAIAGGRAGSGR</sequence>
<feature type="transmembrane region" description="Helical" evidence="7">
    <location>
        <begin position="276"/>
        <end position="296"/>
    </location>
</feature>
<dbReference type="GO" id="GO:0005886">
    <property type="term" value="C:plasma membrane"/>
    <property type="evidence" value="ECO:0007669"/>
    <property type="project" value="UniProtKB-SubCell"/>
</dbReference>
<feature type="domain" description="ABC transmembrane type-1" evidence="8">
    <location>
        <begin position="90"/>
        <end position="297"/>
    </location>
</feature>